<proteinExistence type="predicted"/>
<evidence type="ECO:0000313" key="3">
    <source>
        <dbReference type="EMBL" id="QDU29206.1"/>
    </source>
</evidence>
<protein>
    <submittedName>
        <fullName evidence="3">Uncharacterized protein</fullName>
    </submittedName>
</protein>
<keyword evidence="2" id="KW-0472">Membrane</keyword>
<evidence type="ECO:0000313" key="4">
    <source>
        <dbReference type="Proteomes" id="UP000315017"/>
    </source>
</evidence>
<feature type="region of interest" description="Disordered" evidence="1">
    <location>
        <begin position="421"/>
        <end position="446"/>
    </location>
</feature>
<sequence>MHRNTAQFVCRLGFVLCCLLPTCVTGGWIAYRSFAGVVLSQKQEWEHVLSQRLGLRVTCEALDYSQPNAAELKNVALFDPETGVPIATLALLEVIREEKQWKLIGWQAVVESAQLPQVMQVLQQRLLKMSATDALPCAIWLREITLRDAERSLTLVDLNGTWQSTKDGPLGGLQFRLPEAEPNAPRGRIVVQRNRQTSPPSTRWQFESGALPLPCSLAAPGWRDLRHLGIGATFLGQLELVDAGEQSSGRLRGTFEHVDLDALISEQFAHQLSGLAICKIEDATLEQNRLTMIRGTVQARDGWISRSLLQAATEHLQLHCPVAETLPASGAPVSYRQLSLGFDLRDGGLQLSGSADPLRAGVLLATGSGSILETPPRHQATSLGFVRMLVPESEWQVPAARPAQALARFLPLPELQNGATISRSHVPTRLNPPRNPDAPVIRQPYR</sequence>
<reference evidence="3 4" key="1">
    <citation type="submission" date="2019-02" db="EMBL/GenBank/DDBJ databases">
        <title>Deep-cultivation of Planctomycetes and their phenomic and genomic characterization uncovers novel biology.</title>
        <authorList>
            <person name="Wiegand S."/>
            <person name="Jogler M."/>
            <person name="Boedeker C."/>
            <person name="Pinto D."/>
            <person name="Vollmers J."/>
            <person name="Rivas-Marin E."/>
            <person name="Kohn T."/>
            <person name="Peeters S.H."/>
            <person name="Heuer A."/>
            <person name="Rast P."/>
            <person name="Oberbeckmann S."/>
            <person name="Bunk B."/>
            <person name="Jeske O."/>
            <person name="Meyerdierks A."/>
            <person name="Storesund J.E."/>
            <person name="Kallscheuer N."/>
            <person name="Luecker S."/>
            <person name="Lage O.M."/>
            <person name="Pohl T."/>
            <person name="Merkel B.J."/>
            <person name="Hornburger P."/>
            <person name="Mueller R.-W."/>
            <person name="Bruemmer F."/>
            <person name="Labrenz M."/>
            <person name="Spormann A.M."/>
            <person name="Op den Camp H."/>
            <person name="Overmann J."/>
            <person name="Amann R."/>
            <person name="Jetten M.S.M."/>
            <person name="Mascher T."/>
            <person name="Medema M.H."/>
            <person name="Devos D.P."/>
            <person name="Kaster A.-K."/>
            <person name="Ovreas L."/>
            <person name="Rohde M."/>
            <person name="Galperin M.Y."/>
            <person name="Jogler C."/>
        </authorList>
    </citation>
    <scope>NUCLEOTIDE SEQUENCE [LARGE SCALE GENOMIC DNA]</scope>
    <source>
        <strain evidence="3 4">ETA_A8</strain>
    </source>
</reference>
<evidence type="ECO:0000256" key="2">
    <source>
        <dbReference type="SAM" id="Phobius"/>
    </source>
</evidence>
<dbReference type="AlphaFoldDB" id="A0A517YG53"/>
<keyword evidence="4" id="KW-1185">Reference proteome</keyword>
<organism evidence="3 4">
    <name type="scientific">Anatilimnocola aggregata</name>
    <dbReference type="NCBI Taxonomy" id="2528021"/>
    <lineage>
        <taxon>Bacteria</taxon>
        <taxon>Pseudomonadati</taxon>
        <taxon>Planctomycetota</taxon>
        <taxon>Planctomycetia</taxon>
        <taxon>Pirellulales</taxon>
        <taxon>Pirellulaceae</taxon>
        <taxon>Anatilimnocola</taxon>
    </lineage>
</organism>
<dbReference type="RefSeq" id="WP_145092699.1">
    <property type="nucleotide sequence ID" value="NZ_CP036274.1"/>
</dbReference>
<keyword evidence="2" id="KW-0812">Transmembrane</keyword>
<accession>A0A517YG53</accession>
<keyword evidence="2" id="KW-1133">Transmembrane helix</keyword>
<evidence type="ECO:0000256" key="1">
    <source>
        <dbReference type="SAM" id="MobiDB-lite"/>
    </source>
</evidence>
<dbReference type="OrthoDB" id="247707at2"/>
<feature type="transmembrane region" description="Helical" evidence="2">
    <location>
        <begin position="12"/>
        <end position="31"/>
    </location>
</feature>
<dbReference type="EMBL" id="CP036274">
    <property type="protein sequence ID" value="QDU29206.1"/>
    <property type="molecule type" value="Genomic_DNA"/>
</dbReference>
<gene>
    <name evidence="3" type="ORF">ETAA8_43130</name>
</gene>
<dbReference type="KEGG" id="aagg:ETAA8_43130"/>
<name>A0A517YG53_9BACT</name>
<dbReference type="Proteomes" id="UP000315017">
    <property type="component" value="Chromosome"/>
</dbReference>